<keyword evidence="7" id="KW-0862">Zinc</keyword>
<proteinExistence type="inferred from homology"/>
<organism evidence="12 13">
    <name type="scientific">Phascolomyces articulosus</name>
    <dbReference type="NCBI Taxonomy" id="60185"/>
    <lineage>
        <taxon>Eukaryota</taxon>
        <taxon>Fungi</taxon>
        <taxon>Fungi incertae sedis</taxon>
        <taxon>Mucoromycota</taxon>
        <taxon>Mucoromycotina</taxon>
        <taxon>Mucoromycetes</taxon>
        <taxon>Mucorales</taxon>
        <taxon>Lichtheimiaceae</taxon>
        <taxon>Phascolomyces</taxon>
    </lineage>
</organism>
<keyword evidence="5 8" id="KW-0863">Zinc-finger</keyword>
<comment type="pathway">
    <text evidence="1">Protein modification; protein sumoylation.</text>
</comment>
<evidence type="ECO:0000259" key="10">
    <source>
        <dbReference type="PROSITE" id="PS51044"/>
    </source>
</evidence>
<gene>
    <name evidence="12" type="ORF">BDA99DRAFT_13282</name>
</gene>
<feature type="region of interest" description="Disordered" evidence="9">
    <location>
        <begin position="451"/>
        <end position="518"/>
    </location>
</feature>
<protein>
    <submittedName>
        <fullName evidence="12">PINIT domain-containing protein</fullName>
    </submittedName>
</protein>
<feature type="compositionally biased region" description="Low complexity" evidence="9">
    <location>
        <begin position="498"/>
        <end position="518"/>
    </location>
</feature>
<dbReference type="PANTHER" id="PTHR10782">
    <property type="entry name" value="ZINC FINGER MIZ DOMAIN-CONTAINING PROTEIN"/>
    <property type="match status" value="1"/>
</dbReference>
<feature type="region of interest" description="Disordered" evidence="9">
    <location>
        <begin position="390"/>
        <end position="430"/>
    </location>
</feature>
<dbReference type="InterPro" id="IPR004181">
    <property type="entry name" value="Znf_MIZ"/>
</dbReference>
<dbReference type="Pfam" id="PF02891">
    <property type="entry name" value="zf-MIZ"/>
    <property type="match status" value="1"/>
</dbReference>
<dbReference type="InterPro" id="IPR013083">
    <property type="entry name" value="Znf_RING/FYVE/PHD"/>
</dbReference>
<evidence type="ECO:0000256" key="2">
    <source>
        <dbReference type="ARBA" id="ARBA00005383"/>
    </source>
</evidence>
<dbReference type="InterPro" id="IPR038654">
    <property type="entry name" value="PINIT_sf"/>
</dbReference>
<dbReference type="Pfam" id="PF14324">
    <property type="entry name" value="PINIT"/>
    <property type="match status" value="1"/>
</dbReference>
<dbReference type="PROSITE" id="PS51466">
    <property type="entry name" value="PINIT"/>
    <property type="match status" value="1"/>
</dbReference>
<evidence type="ECO:0000256" key="1">
    <source>
        <dbReference type="ARBA" id="ARBA00004718"/>
    </source>
</evidence>
<dbReference type="AlphaFoldDB" id="A0AAD5PL02"/>
<feature type="compositionally biased region" description="Low complexity" evidence="9">
    <location>
        <begin position="407"/>
        <end position="418"/>
    </location>
</feature>
<evidence type="ECO:0000313" key="13">
    <source>
        <dbReference type="Proteomes" id="UP001209540"/>
    </source>
</evidence>
<dbReference type="GO" id="GO:0008270">
    <property type="term" value="F:zinc ion binding"/>
    <property type="evidence" value="ECO:0007669"/>
    <property type="project" value="UniProtKB-KW"/>
</dbReference>
<dbReference type="PANTHER" id="PTHR10782:SF4">
    <property type="entry name" value="TONALLI, ISOFORM E"/>
    <property type="match status" value="1"/>
</dbReference>
<dbReference type="GO" id="GO:0016925">
    <property type="term" value="P:protein sumoylation"/>
    <property type="evidence" value="ECO:0007669"/>
    <property type="project" value="TreeGrafter"/>
</dbReference>
<keyword evidence="4" id="KW-0479">Metal-binding</keyword>
<keyword evidence="6" id="KW-0833">Ubl conjugation pathway</keyword>
<comment type="caution">
    <text evidence="12">The sequence shown here is derived from an EMBL/GenBank/DDBJ whole genome shotgun (WGS) entry which is preliminary data.</text>
</comment>
<evidence type="ECO:0000313" key="12">
    <source>
        <dbReference type="EMBL" id="KAI9278668.1"/>
    </source>
</evidence>
<name>A0AAD5PL02_9FUNG</name>
<dbReference type="EMBL" id="JAIXMP010000001">
    <property type="protein sequence ID" value="KAI9278668.1"/>
    <property type="molecule type" value="Genomic_DNA"/>
</dbReference>
<feature type="domain" description="SP-RING-type" evidence="10">
    <location>
        <begin position="302"/>
        <end position="384"/>
    </location>
</feature>
<sequence length="588" mass="65478">MDYRNVDRPELVETTLRLPLTYFRVVDLKEVMVDINSRLPTHSSARLSPTGNKLALINRITLTIVGYIKGRQSDQLNRVIQKMNSLERRYHWIQKDGKLEARMGRALPVQIPNANMQRAQQYRVPLPQNRQPTFVSLLYKHGPYFETVHEITRPVLCSVSVHGRAQRTFTFTLSGGQQQLINNGGHEIRIFCSKFRGTNQPQIIEFPDICDIKVNGVQVLSGQNFRGIKGNPGTIHPPDVTRHLNIASSNKIEMIYAASGSEFAACIRLVRRHSVESLVQKLINKNTVSKDEILKQFRKQKEEADIVVEFESISMRCPLGFTRIQTPIRSKMCSHAQCFEAFTFLKMNEQTPTWSCPACYKSIASYDDLIVDGYFKDILNTVGQHADTVRIGPSGEVQQVKEEPDVSDAASSTSASSSHPTNNRLSSATADTAITIIDDDNEDDDAEGAIELRGVKRPASEELPTRDTPPAQRRTPANFIDLTLSDDEDENGNDVTMNNNNHSNNNNNKDNNNNNNTNIIQLSADNIAAPAPAPLPIAPIPAVPPLSTMPAPSINSFQGQPRLVVLTPQQPQIQPLPAPNRNPPSSQT</sequence>
<dbReference type="InterPro" id="IPR023321">
    <property type="entry name" value="PINIT"/>
</dbReference>
<evidence type="ECO:0000256" key="8">
    <source>
        <dbReference type="PROSITE-ProRule" id="PRU00452"/>
    </source>
</evidence>
<evidence type="ECO:0000259" key="11">
    <source>
        <dbReference type="PROSITE" id="PS51466"/>
    </source>
</evidence>
<evidence type="ECO:0000256" key="5">
    <source>
        <dbReference type="ARBA" id="ARBA00022771"/>
    </source>
</evidence>
<dbReference type="Gene3D" id="2.60.120.780">
    <property type="entry name" value="PINIT domain"/>
    <property type="match status" value="1"/>
</dbReference>
<evidence type="ECO:0000256" key="7">
    <source>
        <dbReference type="ARBA" id="ARBA00022833"/>
    </source>
</evidence>
<reference evidence="12" key="2">
    <citation type="submission" date="2023-02" db="EMBL/GenBank/DDBJ databases">
        <authorList>
            <consortium name="DOE Joint Genome Institute"/>
            <person name="Mondo S.J."/>
            <person name="Chang Y."/>
            <person name="Wang Y."/>
            <person name="Ahrendt S."/>
            <person name="Andreopoulos W."/>
            <person name="Barry K."/>
            <person name="Beard J."/>
            <person name="Benny G.L."/>
            <person name="Blankenship S."/>
            <person name="Bonito G."/>
            <person name="Cuomo C."/>
            <person name="Desiro A."/>
            <person name="Gervers K.A."/>
            <person name="Hundley H."/>
            <person name="Kuo A."/>
            <person name="LaButti K."/>
            <person name="Lang B.F."/>
            <person name="Lipzen A."/>
            <person name="O'Donnell K."/>
            <person name="Pangilinan J."/>
            <person name="Reynolds N."/>
            <person name="Sandor L."/>
            <person name="Smith M.W."/>
            <person name="Tsang A."/>
            <person name="Grigoriev I.V."/>
            <person name="Stajich J.E."/>
            <person name="Spatafora J.W."/>
        </authorList>
    </citation>
    <scope>NUCLEOTIDE SEQUENCE</scope>
    <source>
        <strain evidence="12">RSA 2281</strain>
    </source>
</reference>
<dbReference type="PROSITE" id="PS51044">
    <property type="entry name" value="ZF_SP_RING"/>
    <property type="match status" value="1"/>
</dbReference>
<dbReference type="Proteomes" id="UP001209540">
    <property type="component" value="Unassembled WGS sequence"/>
</dbReference>
<accession>A0AAD5PL02</accession>
<feature type="domain" description="PINIT" evidence="11">
    <location>
        <begin position="124"/>
        <end position="273"/>
    </location>
</feature>
<evidence type="ECO:0000256" key="3">
    <source>
        <dbReference type="ARBA" id="ARBA00022679"/>
    </source>
</evidence>
<comment type="similarity">
    <text evidence="2">Belongs to the PIAS family.</text>
</comment>
<dbReference type="GO" id="GO:0000785">
    <property type="term" value="C:chromatin"/>
    <property type="evidence" value="ECO:0007669"/>
    <property type="project" value="TreeGrafter"/>
</dbReference>
<reference evidence="12" key="1">
    <citation type="journal article" date="2022" name="IScience">
        <title>Evolution of zygomycete secretomes and the origins of terrestrial fungal ecologies.</title>
        <authorList>
            <person name="Chang Y."/>
            <person name="Wang Y."/>
            <person name="Mondo S."/>
            <person name="Ahrendt S."/>
            <person name="Andreopoulos W."/>
            <person name="Barry K."/>
            <person name="Beard J."/>
            <person name="Benny G.L."/>
            <person name="Blankenship S."/>
            <person name="Bonito G."/>
            <person name="Cuomo C."/>
            <person name="Desiro A."/>
            <person name="Gervers K.A."/>
            <person name="Hundley H."/>
            <person name="Kuo A."/>
            <person name="LaButti K."/>
            <person name="Lang B.F."/>
            <person name="Lipzen A."/>
            <person name="O'Donnell K."/>
            <person name="Pangilinan J."/>
            <person name="Reynolds N."/>
            <person name="Sandor L."/>
            <person name="Smith M.E."/>
            <person name="Tsang A."/>
            <person name="Grigoriev I.V."/>
            <person name="Stajich J.E."/>
            <person name="Spatafora J.W."/>
        </authorList>
    </citation>
    <scope>NUCLEOTIDE SEQUENCE</scope>
    <source>
        <strain evidence="12">RSA 2281</strain>
    </source>
</reference>
<dbReference type="Gene3D" id="3.30.40.10">
    <property type="entry name" value="Zinc/RING finger domain, C3HC4 (zinc finger)"/>
    <property type="match status" value="1"/>
</dbReference>
<feature type="region of interest" description="Disordered" evidence="9">
    <location>
        <begin position="542"/>
        <end position="588"/>
    </location>
</feature>
<dbReference type="GO" id="GO:0061665">
    <property type="term" value="F:SUMO ligase activity"/>
    <property type="evidence" value="ECO:0007669"/>
    <property type="project" value="TreeGrafter"/>
</dbReference>
<keyword evidence="13" id="KW-1185">Reference proteome</keyword>
<evidence type="ECO:0000256" key="9">
    <source>
        <dbReference type="SAM" id="MobiDB-lite"/>
    </source>
</evidence>
<evidence type="ECO:0000256" key="4">
    <source>
        <dbReference type="ARBA" id="ARBA00022723"/>
    </source>
</evidence>
<evidence type="ECO:0000256" key="6">
    <source>
        <dbReference type="ARBA" id="ARBA00022786"/>
    </source>
</evidence>
<keyword evidence="3" id="KW-0808">Transferase</keyword>